<dbReference type="GO" id="GO:0043022">
    <property type="term" value="F:ribosome binding"/>
    <property type="evidence" value="ECO:0007669"/>
    <property type="project" value="UniProtKB-UniRule"/>
</dbReference>
<dbReference type="NCBIfam" id="NF003593">
    <property type="entry name" value="PRK05255.1-1"/>
    <property type="match status" value="1"/>
</dbReference>
<organism evidence="7 8">
    <name type="scientific">Cupriavidus gilardii J11</name>
    <dbReference type="NCBI Taxonomy" id="936133"/>
    <lineage>
        <taxon>Bacteria</taxon>
        <taxon>Pseudomonadati</taxon>
        <taxon>Pseudomonadota</taxon>
        <taxon>Betaproteobacteria</taxon>
        <taxon>Burkholderiales</taxon>
        <taxon>Burkholderiaceae</taxon>
        <taxon>Cupriavidus</taxon>
    </lineage>
</organism>
<dbReference type="InterPro" id="IPR006839">
    <property type="entry name" value="DarP"/>
</dbReference>
<evidence type="ECO:0000313" key="8">
    <source>
        <dbReference type="Proteomes" id="UP000318141"/>
    </source>
</evidence>
<dbReference type="GO" id="GO:0005829">
    <property type="term" value="C:cytosol"/>
    <property type="evidence" value="ECO:0007669"/>
    <property type="project" value="TreeGrafter"/>
</dbReference>
<accession>A0A562BVD9</accession>
<dbReference type="SUPFAM" id="SSF158710">
    <property type="entry name" value="PSPTO4464-like"/>
    <property type="match status" value="1"/>
</dbReference>
<dbReference type="Gene3D" id="1.10.60.30">
    <property type="entry name" value="PSPTO4464-like domains"/>
    <property type="match status" value="2"/>
</dbReference>
<gene>
    <name evidence="5" type="primary">darP</name>
    <name evidence="7" type="ORF">L602_000100000740</name>
</gene>
<feature type="compositionally biased region" description="Acidic residues" evidence="6">
    <location>
        <begin position="207"/>
        <end position="216"/>
    </location>
</feature>
<keyword evidence="2 5" id="KW-0690">Ribosome biogenesis</keyword>
<comment type="caution">
    <text evidence="7">The sequence shown here is derived from an EMBL/GenBank/DDBJ whole genome shotgun (WGS) entry which is preliminary data.</text>
</comment>
<feature type="region of interest" description="Disordered" evidence="6">
    <location>
        <begin position="1"/>
        <end position="40"/>
    </location>
</feature>
<keyword evidence="4 5" id="KW-0694">RNA-binding</keyword>
<comment type="similarity">
    <text evidence="5">Belongs to the DarP family.</text>
</comment>
<dbReference type="GO" id="GO:1902626">
    <property type="term" value="P:assembly of large subunit precursor of preribosome"/>
    <property type="evidence" value="ECO:0007669"/>
    <property type="project" value="UniProtKB-UniRule"/>
</dbReference>
<dbReference type="EMBL" id="VLJN01000001">
    <property type="protein sequence ID" value="TWG89184.1"/>
    <property type="molecule type" value="Genomic_DNA"/>
</dbReference>
<dbReference type="Pfam" id="PF04751">
    <property type="entry name" value="DarP"/>
    <property type="match status" value="1"/>
</dbReference>
<evidence type="ECO:0000256" key="2">
    <source>
        <dbReference type="ARBA" id="ARBA00022517"/>
    </source>
</evidence>
<evidence type="ECO:0000256" key="3">
    <source>
        <dbReference type="ARBA" id="ARBA00022730"/>
    </source>
</evidence>
<evidence type="ECO:0000256" key="4">
    <source>
        <dbReference type="ARBA" id="ARBA00022884"/>
    </source>
</evidence>
<evidence type="ECO:0000313" key="7">
    <source>
        <dbReference type="EMBL" id="TWG89184.1"/>
    </source>
</evidence>
<evidence type="ECO:0000256" key="6">
    <source>
        <dbReference type="SAM" id="MobiDB-lite"/>
    </source>
</evidence>
<reference evidence="7 8" key="1">
    <citation type="submission" date="2019-07" db="EMBL/GenBank/DDBJ databases">
        <title>Genome sequencing of lignin-degrading bacterial isolates.</title>
        <authorList>
            <person name="Gladden J."/>
        </authorList>
    </citation>
    <scope>NUCLEOTIDE SEQUENCE [LARGE SCALE GENOMIC DNA]</scope>
    <source>
        <strain evidence="7 8">J11</strain>
    </source>
</reference>
<dbReference type="InterPro" id="IPR023153">
    <property type="entry name" value="DarP_sf"/>
</dbReference>
<protein>
    <recommendedName>
        <fullName evidence="5">Dual-action ribosomal maturation protein DarP</fullName>
    </recommendedName>
    <alternativeName>
        <fullName evidence="5">Large ribosomal subunit assembly factor DarP</fullName>
    </alternativeName>
</protein>
<proteinExistence type="inferred from homology"/>
<keyword evidence="3 5" id="KW-0699">rRNA-binding</keyword>
<dbReference type="PANTHER" id="PTHR38101">
    <property type="entry name" value="UPF0307 PROTEIN YJGA"/>
    <property type="match status" value="1"/>
</dbReference>
<evidence type="ECO:0000256" key="1">
    <source>
        <dbReference type="ARBA" id="ARBA00022490"/>
    </source>
</evidence>
<feature type="region of interest" description="Disordered" evidence="6">
    <location>
        <begin position="186"/>
        <end position="216"/>
    </location>
</feature>
<keyword evidence="1 5" id="KW-0963">Cytoplasm</keyword>
<comment type="subcellular location">
    <subcellularLocation>
        <location evidence="5">Cytoplasm</location>
    </subcellularLocation>
    <text evidence="5">Associates with late stage pre-50S ribosomal subunits.</text>
</comment>
<sequence>MTRRNRPSSGAHSGAPFTGAFAPEPDDDEPKSKSQRKRDMHALQALGVELEALPKDRLARVPMPEPLAEAIHEARRITSHEGKRRQMQYVGRVMRGLDDDEVDAIRRALEGFKGTSKAETARLHLIERWREMLLRDDDALTRFLAEHPEVDVQALRNLIRGARKEQQLGKPPRHFRELFQAIKTALDAKDGQQPAAGANGIPAGNADDNDQPDQEP</sequence>
<evidence type="ECO:0000256" key="5">
    <source>
        <dbReference type="HAMAP-Rule" id="MF_00765"/>
    </source>
</evidence>
<keyword evidence="8" id="KW-1185">Reference proteome</keyword>
<dbReference type="CDD" id="cd16331">
    <property type="entry name" value="YjgA-like"/>
    <property type="match status" value="1"/>
</dbReference>
<dbReference type="AlphaFoldDB" id="A0A562BVD9"/>
<comment type="function">
    <text evidence="5">Member of a network of 50S ribosomal subunit biogenesis factors which assembles along the 30S-50S interface, preventing incorrect 23S rRNA structures from forming. Promotes peptidyl transferase center (PTC) maturation.</text>
</comment>
<feature type="compositionally biased region" description="Low complexity" evidence="6">
    <location>
        <begin position="194"/>
        <end position="206"/>
    </location>
</feature>
<dbReference type="Proteomes" id="UP000318141">
    <property type="component" value="Unassembled WGS sequence"/>
</dbReference>
<dbReference type="HAMAP" id="MF_00765">
    <property type="entry name" value="DarP"/>
    <property type="match status" value="1"/>
</dbReference>
<dbReference type="GO" id="GO:0019843">
    <property type="term" value="F:rRNA binding"/>
    <property type="evidence" value="ECO:0007669"/>
    <property type="project" value="UniProtKB-UniRule"/>
</dbReference>
<dbReference type="PANTHER" id="PTHR38101:SF1">
    <property type="entry name" value="UPF0307 PROTEIN YJGA"/>
    <property type="match status" value="1"/>
</dbReference>
<name>A0A562BVD9_9BURK</name>